<feature type="transmembrane region" description="Helical" evidence="1">
    <location>
        <begin position="12"/>
        <end position="32"/>
    </location>
</feature>
<accession>A0ABS4NB04</accession>
<name>A0ABS4NB04_9THEO</name>
<keyword evidence="3" id="KW-1185">Reference proteome</keyword>
<sequence>MNRFVKGFINGFKSIYYIAPAMFFMPSLVLAGTTATDTTQVANSIIQTVGQFAMPIGMALVFVGLLISTIKIIASHGKAQKRSEALEGIGWLIGATIGLGLIITIFGAIVTLSGYTKVKSQIQSYSPLS</sequence>
<feature type="transmembrane region" description="Helical" evidence="1">
    <location>
        <begin position="86"/>
        <end position="110"/>
    </location>
</feature>
<comment type="caution">
    <text evidence="2">The sequence shown here is derived from an EMBL/GenBank/DDBJ whole genome shotgun (WGS) entry which is preliminary data.</text>
</comment>
<feature type="transmembrane region" description="Helical" evidence="1">
    <location>
        <begin position="52"/>
        <end position="74"/>
    </location>
</feature>
<evidence type="ECO:0008006" key="4">
    <source>
        <dbReference type="Google" id="ProtNLM"/>
    </source>
</evidence>
<evidence type="ECO:0000256" key="1">
    <source>
        <dbReference type="SAM" id="Phobius"/>
    </source>
</evidence>
<dbReference type="Proteomes" id="UP001166402">
    <property type="component" value="Unassembled WGS sequence"/>
</dbReference>
<evidence type="ECO:0000313" key="2">
    <source>
        <dbReference type="EMBL" id="MBP2070860.1"/>
    </source>
</evidence>
<keyword evidence="1" id="KW-0812">Transmembrane</keyword>
<evidence type="ECO:0000313" key="3">
    <source>
        <dbReference type="Proteomes" id="UP001166402"/>
    </source>
</evidence>
<reference evidence="2" key="1">
    <citation type="submission" date="2021-03" db="EMBL/GenBank/DDBJ databases">
        <title>Genomic Encyclopedia of Type Strains, Phase IV (KMG-IV): sequencing the most valuable type-strain genomes for metagenomic binning, comparative biology and taxonomic classification.</title>
        <authorList>
            <person name="Goeker M."/>
        </authorList>
    </citation>
    <scope>NUCLEOTIDE SEQUENCE</scope>
    <source>
        <strain evidence="2">DSM 101588</strain>
    </source>
</reference>
<dbReference type="EMBL" id="JAGGLT010000002">
    <property type="protein sequence ID" value="MBP2070860.1"/>
    <property type="molecule type" value="Genomic_DNA"/>
</dbReference>
<protein>
    <recommendedName>
        <fullName evidence="4">DUF4190 domain-containing protein</fullName>
    </recommendedName>
</protein>
<organism evidence="2 3">
    <name type="scientific">Thermoanaerobacterium butyriciformans</name>
    <dbReference type="NCBI Taxonomy" id="1702242"/>
    <lineage>
        <taxon>Bacteria</taxon>
        <taxon>Bacillati</taxon>
        <taxon>Bacillota</taxon>
        <taxon>Clostridia</taxon>
        <taxon>Thermoanaerobacterales</taxon>
        <taxon>Thermoanaerobacteraceae</taxon>
        <taxon>Thermoanaerobacterium</taxon>
    </lineage>
</organism>
<keyword evidence="1" id="KW-1133">Transmembrane helix</keyword>
<gene>
    <name evidence="2" type="ORF">J2Z80_000358</name>
</gene>
<dbReference type="RefSeq" id="WP_209452827.1">
    <property type="nucleotide sequence ID" value="NZ_JAGGLT010000002.1"/>
</dbReference>
<keyword evidence="1" id="KW-0472">Membrane</keyword>
<proteinExistence type="predicted"/>